<dbReference type="Pfam" id="PF00300">
    <property type="entry name" value="His_Phos_1"/>
    <property type="match status" value="1"/>
</dbReference>
<reference evidence="2" key="1">
    <citation type="journal article" date="2020" name="Syst. Appl. Microbiol.">
        <title>Streptomyces alkaliterrae sp. nov., isolated from an alkaline soil, and emended descriptions of Streptomyces alkaliphilus, Streptomyces calidiresistens and Streptomyces durbertensis.</title>
        <authorList>
            <person name="Swiecimska M."/>
            <person name="Golinska P."/>
            <person name="Nouioui I."/>
            <person name="Wypij M."/>
            <person name="Rai M."/>
            <person name="Sangal V."/>
            <person name="Goodfellow M."/>
        </authorList>
    </citation>
    <scope>NUCLEOTIDE SEQUENCE [LARGE SCALE GENOMIC DNA]</scope>
    <source>
        <strain evidence="2">DSM 104538</strain>
    </source>
</reference>
<name>A0ABR6EDW1_9ACTN</name>
<dbReference type="Gene3D" id="3.40.50.1240">
    <property type="entry name" value="Phosphoglycerate mutase-like"/>
    <property type="match status" value="1"/>
</dbReference>
<evidence type="ECO:0000313" key="1">
    <source>
        <dbReference type="EMBL" id="MBB1243529.1"/>
    </source>
</evidence>
<keyword evidence="2" id="KW-1185">Reference proteome</keyword>
<dbReference type="InterPro" id="IPR029033">
    <property type="entry name" value="His_PPase_superfam"/>
</dbReference>
<dbReference type="RefSeq" id="WP_182854912.1">
    <property type="nucleotide sequence ID" value="NZ_WMLF01000079.1"/>
</dbReference>
<proteinExistence type="predicted"/>
<dbReference type="Proteomes" id="UP000766698">
    <property type="component" value="Unassembled WGS sequence"/>
</dbReference>
<comment type="caution">
    <text evidence="1">The sequence shown here is derived from an EMBL/GenBank/DDBJ whole genome shotgun (WGS) entry which is preliminary data.</text>
</comment>
<sequence>MRCRLTLLAAARCSPVLDTRFDDDRPLDDAGWQAVRRGAPALVGLAAAALRYRSPSERCRETGYALGLFPLAQPALRDCDMGRWRGRTLGEVAAREPDAVDAWLRDPYTAPHGGESLTAFIGRIGHWLDTRPAADDEWMVAVTEPAVLRAALCHALKTPPHAYWRIDAHPLAAVTLTGTAGDWHLSCA</sequence>
<dbReference type="EMBL" id="WMLF01000079">
    <property type="protein sequence ID" value="MBB1243529.1"/>
    <property type="molecule type" value="Genomic_DNA"/>
</dbReference>
<organism evidence="1 2">
    <name type="scientific">Streptomyces durbertensis</name>
    <dbReference type="NCBI Taxonomy" id="2448886"/>
    <lineage>
        <taxon>Bacteria</taxon>
        <taxon>Bacillati</taxon>
        <taxon>Actinomycetota</taxon>
        <taxon>Actinomycetes</taxon>
        <taxon>Kitasatosporales</taxon>
        <taxon>Streptomycetaceae</taxon>
        <taxon>Streptomyces</taxon>
    </lineage>
</organism>
<protein>
    <submittedName>
        <fullName evidence="1">Histidine phosphatase family protein</fullName>
    </submittedName>
</protein>
<dbReference type="SUPFAM" id="SSF53254">
    <property type="entry name" value="Phosphoglycerate mutase-like"/>
    <property type="match status" value="1"/>
</dbReference>
<accession>A0ABR6EDW1</accession>
<dbReference type="InterPro" id="IPR013078">
    <property type="entry name" value="His_Pase_superF_clade-1"/>
</dbReference>
<gene>
    <name evidence="1" type="ORF">GL263_08135</name>
</gene>
<evidence type="ECO:0000313" key="2">
    <source>
        <dbReference type="Proteomes" id="UP000766698"/>
    </source>
</evidence>